<dbReference type="InterPro" id="IPR058912">
    <property type="entry name" value="HTH_animal"/>
</dbReference>
<protein>
    <recommendedName>
        <fullName evidence="2">Helix-turn-helix domain-containing protein</fullName>
    </recommendedName>
</protein>
<name>A0ABN9LEF7_9NEOB</name>
<evidence type="ECO:0000313" key="4">
    <source>
        <dbReference type="Proteomes" id="UP001176940"/>
    </source>
</evidence>
<comment type="caution">
    <text evidence="3">The sequence shown here is derived from an EMBL/GenBank/DDBJ whole genome shotgun (WGS) entry which is preliminary data.</text>
</comment>
<proteinExistence type="predicted"/>
<evidence type="ECO:0000256" key="1">
    <source>
        <dbReference type="SAM" id="MobiDB-lite"/>
    </source>
</evidence>
<reference evidence="3" key="1">
    <citation type="submission" date="2023-07" db="EMBL/GenBank/DDBJ databases">
        <authorList>
            <person name="Stuckert A."/>
        </authorList>
    </citation>
    <scope>NUCLEOTIDE SEQUENCE</scope>
</reference>
<feature type="region of interest" description="Disordered" evidence="1">
    <location>
        <begin position="1"/>
        <end position="35"/>
    </location>
</feature>
<organism evidence="3 4">
    <name type="scientific">Ranitomeya imitator</name>
    <name type="common">mimic poison frog</name>
    <dbReference type="NCBI Taxonomy" id="111125"/>
    <lineage>
        <taxon>Eukaryota</taxon>
        <taxon>Metazoa</taxon>
        <taxon>Chordata</taxon>
        <taxon>Craniata</taxon>
        <taxon>Vertebrata</taxon>
        <taxon>Euteleostomi</taxon>
        <taxon>Amphibia</taxon>
        <taxon>Batrachia</taxon>
        <taxon>Anura</taxon>
        <taxon>Neobatrachia</taxon>
        <taxon>Hyloidea</taxon>
        <taxon>Dendrobatidae</taxon>
        <taxon>Dendrobatinae</taxon>
        <taxon>Ranitomeya</taxon>
    </lineage>
</organism>
<dbReference type="Proteomes" id="UP001176940">
    <property type="component" value="Unassembled WGS sequence"/>
</dbReference>
<dbReference type="Pfam" id="PF26215">
    <property type="entry name" value="HTH_animal"/>
    <property type="match status" value="1"/>
</dbReference>
<gene>
    <name evidence="3" type="ORF">RIMI_LOCUS7491528</name>
</gene>
<dbReference type="PANTHER" id="PTHR21301">
    <property type="entry name" value="REVERSE TRANSCRIPTASE"/>
    <property type="match status" value="1"/>
</dbReference>
<feature type="domain" description="Helix-turn-helix" evidence="2">
    <location>
        <begin position="212"/>
        <end position="269"/>
    </location>
</feature>
<evidence type="ECO:0000313" key="3">
    <source>
        <dbReference type="EMBL" id="CAJ0938318.1"/>
    </source>
</evidence>
<accession>A0ABN9LEF7</accession>
<dbReference type="EMBL" id="CAUEEQ010014227">
    <property type="protein sequence ID" value="CAJ0938318.1"/>
    <property type="molecule type" value="Genomic_DNA"/>
</dbReference>
<feature type="non-terminal residue" evidence="3">
    <location>
        <position position="1"/>
    </location>
</feature>
<feature type="compositionally biased region" description="Basic and acidic residues" evidence="1">
    <location>
        <begin position="23"/>
        <end position="35"/>
    </location>
</feature>
<sequence>DVPGDLQGVRRAQEAAAEADSEGYEKEAPEDRHPHWVLRKSDEPEATDPYPFGTCCVCNSDKMRALSVRRCVQLPLEFWRKYLRLTVVYLRSFEDTYYLEIKGSAMGSNVAPPYANAYMAHYEDTSIYTQDLFHSHALTWKRYIDDVFCVWGGDLRTLQAFFQVLRTSWPGLDFTMTYDTHQISFLDTLVIKDDNGNLSTDLYSKPTDRNSLLHYSSFHPKNMIKSIPKSQLNRVSKIVSDPATKDLRTTEMRSKFRERGYPPRILDTAQANSTTRDRISATSRIPFVHQYHPAAYKLHRTIRQHWHILQEAYPTIQEFQHPFLPCFKRPRNIKDNLVRTDIGPTHSGPTQRFLANPKTGTDEVRTQFVGWHLQTNIPEGEPHFVPRLKGQSIPASLIDMLLHMLQRSL</sequence>
<dbReference type="PANTHER" id="PTHR21301:SF12">
    <property type="match status" value="1"/>
</dbReference>
<evidence type="ECO:0000259" key="2">
    <source>
        <dbReference type="Pfam" id="PF26215"/>
    </source>
</evidence>
<feature type="non-terminal residue" evidence="3">
    <location>
        <position position="409"/>
    </location>
</feature>
<keyword evidence="4" id="KW-1185">Reference proteome</keyword>